<evidence type="ECO:0000313" key="1">
    <source>
        <dbReference type="EMBL" id="CRK96447.1"/>
    </source>
</evidence>
<sequence>MLFVLRPPTCKIIEIPAQKENIQSIFIQAVASDFIAHQQIRTETQMWVKLTKESEMEEINVALIIHKWNNVEVELNAKLIQRCINISKQCDEKKSCVT</sequence>
<organism evidence="1 2">
    <name type="scientific">Clunio marinus</name>
    <dbReference type="NCBI Taxonomy" id="568069"/>
    <lineage>
        <taxon>Eukaryota</taxon>
        <taxon>Metazoa</taxon>
        <taxon>Ecdysozoa</taxon>
        <taxon>Arthropoda</taxon>
        <taxon>Hexapoda</taxon>
        <taxon>Insecta</taxon>
        <taxon>Pterygota</taxon>
        <taxon>Neoptera</taxon>
        <taxon>Endopterygota</taxon>
        <taxon>Diptera</taxon>
        <taxon>Nematocera</taxon>
        <taxon>Chironomoidea</taxon>
        <taxon>Chironomidae</taxon>
        <taxon>Clunio</taxon>
    </lineage>
</organism>
<proteinExistence type="predicted"/>
<keyword evidence="2" id="KW-1185">Reference proteome</keyword>
<dbReference type="AlphaFoldDB" id="A0A1J1I805"/>
<dbReference type="Proteomes" id="UP000183832">
    <property type="component" value="Unassembled WGS sequence"/>
</dbReference>
<name>A0A1J1I805_9DIPT</name>
<evidence type="ECO:0000313" key="2">
    <source>
        <dbReference type="Proteomes" id="UP000183832"/>
    </source>
</evidence>
<dbReference type="EMBL" id="CVRI01000044">
    <property type="protein sequence ID" value="CRK96447.1"/>
    <property type="molecule type" value="Genomic_DNA"/>
</dbReference>
<protein>
    <submittedName>
        <fullName evidence="1">CLUMA_CG010105, isoform A</fullName>
    </submittedName>
</protein>
<reference evidence="1 2" key="1">
    <citation type="submission" date="2015-04" db="EMBL/GenBank/DDBJ databases">
        <authorList>
            <person name="Syromyatnikov M.Y."/>
            <person name="Popov V.N."/>
        </authorList>
    </citation>
    <scope>NUCLEOTIDE SEQUENCE [LARGE SCALE GENOMIC DNA]</scope>
</reference>
<accession>A0A1J1I805</accession>
<gene>
    <name evidence="1" type="ORF">CLUMA_CG010105</name>
</gene>